<comment type="caution">
    <text evidence="2">The sequence shown here is derived from an EMBL/GenBank/DDBJ whole genome shotgun (WGS) entry which is preliminary data.</text>
</comment>
<sequence>MKKSRSALLLILLSANGFSQDYKAKIGTSACECFKKVKAENTDPKILETKLGFCIINAAEPYARQLKKEYNLDILRDESSETGKLVATWILKECPDLFLEMVDREEKSDAEGQSSDLSVSGTVSRIEKDGFVVFHIVGADGNLTKLYWITAVQSGLDLPEEYPLLLNRKVTVQYYRNEIFDAGINSYRNLNIISALKKD</sequence>
<proteinExistence type="predicted"/>
<reference evidence="2 3" key="1">
    <citation type="submission" date="2019-07" db="EMBL/GenBank/DDBJ databases">
        <title>Whole genome shotgun sequence of Chryseobacterium hagamense NBRC 105253.</title>
        <authorList>
            <person name="Hosoyama A."/>
            <person name="Uohara A."/>
            <person name="Ohji S."/>
            <person name="Ichikawa N."/>
        </authorList>
    </citation>
    <scope>NUCLEOTIDE SEQUENCE [LARGE SCALE GENOMIC DNA]</scope>
    <source>
        <strain evidence="2 3">NBRC 105253</strain>
    </source>
</reference>
<protein>
    <submittedName>
        <fullName evidence="2">Uncharacterized protein</fullName>
    </submittedName>
</protein>
<evidence type="ECO:0000256" key="1">
    <source>
        <dbReference type="SAM" id="SignalP"/>
    </source>
</evidence>
<dbReference type="RefSeq" id="WP_146940099.1">
    <property type="nucleotide sequence ID" value="NZ_BJYJ01000003.1"/>
</dbReference>
<evidence type="ECO:0000313" key="2">
    <source>
        <dbReference type="EMBL" id="GEN75225.1"/>
    </source>
</evidence>
<dbReference type="Proteomes" id="UP000321863">
    <property type="component" value="Unassembled WGS sequence"/>
</dbReference>
<gene>
    <name evidence="2" type="ORF">CHA01nite_09650</name>
</gene>
<feature type="chain" id="PRO_5022108972" evidence="1">
    <location>
        <begin position="20"/>
        <end position="199"/>
    </location>
</feature>
<organism evidence="2 3">
    <name type="scientific">Chryseobacterium hagamense</name>
    <dbReference type="NCBI Taxonomy" id="395935"/>
    <lineage>
        <taxon>Bacteria</taxon>
        <taxon>Pseudomonadati</taxon>
        <taxon>Bacteroidota</taxon>
        <taxon>Flavobacteriia</taxon>
        <taxon>Flavobacteriales</taxon>
        <taxon>Weeksellaceae</taxon>
        <taxon>Chryseobacterium group</taxon>
        <taxon>Chryseobacterium</taxon>
    </lineage>
</organism>
<keyword evidence="1" id="KW-0732">Signal</keyword>
<evidence type="ECO:0000313" key="3">
    <source>
        <dbReference type="Proteomes" id="UP000321863"/>
    </source>
</evidence>
<dbReference type="OrthoDB" id="1352116at2"/>
<feature type="signal peptide" evidence="1">
    <location>
        <begin position="1"/>
        <end position="19"/>
    </location>
</feature>
<dbReference type="AlphaFoldDB" id="A0A511YJ42"/>
<dbReference type="EMBL" id="BJYJ01000003">
    <property type="protein sequence ID" value="GEN75225.1"/>
    <property type="molecule type" value="Genomic_DNA"/>
</dbReference>
<name>A0A511YJ42_9FLAO</name>
<accession>A0A511YJ42</accession>
<keyword evidence="3" id="KW-1185">Reference proteome</keyword>